<evidence type="ECO:0000313" key="1">
    <source>
        <dbReference type="EMBL" id="EHO52260.1"/>
    </source>
</evidence>
<evidence type="ECO:0000313" key="2">
    <source>
        <dbReference type="Proteomes" id="UP000005025"/>
    </source>
</evidence>
<reference evidence="1 2" key="1">
    <citation type="submission" date="2011-09" db="EMBL/GenBank/DDBJ databases">
        <authorList>
            <person name="Weinstock G."/>
            <person name="Sodergren E."/>
            <person name="Clifton S."/>
            <person name="Fulton L."/>
            <person name="Fulton B."/>
            <person name="Courtney L."/>
            <person name="Fronick C."/>
            <person name="Harrison M."/>
            <person name="Strong C."/>
            <person name="Farmer C."/>
            <person name="Delahaunty K."/>
            <person name="Markovic C."/>
            <person name="Hall O."/>
            <person name="Minx P."/>
            <person name="Tomlinson C."/>
            <person name="Mitreva M."/>
            <person name="Hou S."/>
            <person name="Chen J."/>
            <person name="Wollam A."/>
            <person name="Pepin K.H."/>
            <person name="Johnson M."/>
            <person name="Bhonagiri V."/>
            <person name="Zhang X."/>
            <person name="Suruliraj S."/>
            <person name="Warren W."/>
            <person name="Chinwalla A."/>
            <person name="Mardis E.R."/>
            <person name="Wilson R.K."/>
        </authorList>
    </citation>
    <scope>NUCLEOTIDE SEQUENCE [LARGE SCALE GENOMIC DNA]</scope>
    <source>
        <strain evidence="1 2">F0435</strain>
    </source>
</reference>
<proteinExistence type="predicted"/>
<dbReference type="OrthoDB" id="2656750at2"/>
<comment type="caution">
    <text evidence="1">The sequence shown here is derived from an EMBL/GenBank/DDBJ whole genome shotgun (WGS) entry which is preliminary data.</text>
</comment>
<dbReference type="EMBL" id="AGRJ01000110">
    <property type="protein sequence ID" value="EHO52260.1"/>
    <property type="molecule type" value="Genomic_DNA"/>
</dbReference>
<protein>
    <submittedName>
        <fullName evidence="1">Uncharacterized protein</fullName>
    </submittedName>
</protein>
<dbReference type="SMR" id="H1LF21"/>
<gene>
    <name evidence="1" type="ORF">HMPREF9104_01197</name>
</gene>
<name>H1LF21_9LACO</name>
<dbReference type="Proteomes" id="UP000005025">
    <property type="component" value="Unassembled WGS sequence"/>
</dbReference>
<organism evidence="1 2">
    <name type="scientific">Lentilactobacillus kisonensis F0435</name>
    <dbReference type="NCBI Taxonomy" id="797516"/>
    <lineage>
        <taxon>Bacteria</taxon>
        <taxon>Bacillati</taxon>
        <taxon>Bacillota</taxon>
        <taxon>Bacilli</taxon>
        <taxon>Lactobacillales</taxon>
        <taxon>Lactobacillaceae</taxon>
        <taxon>Lentilactobacillus</taxon>
    </lineage>
</organism>
<dbReference type="PATRIC" id="fig|797516.3.peg.1072"/>
<dbReference type="HOGENOM" id="CLU_179928_3_0_9"/>
<dbReference type="AlphaFoldDB" id="H1LF21"/>
<accession>H1LF21</accession>
<sequence length="93" mass="11066">MAKVYMITYDLDKPGQRYNDFQKILKEKVSNGAWCHYWDSAYLFQSELSPKKILEALRPSLDSNDKVFITEVVNNHQGWLTKKEWNYINNSIF</sequence>
<dbReference type="RefSeq" id="WP_003560151.1">
    <property type="nucleotide sequence ID" value="NZ_JH591026.1"/>
</dbReference>